<proteinExistence type="predicted"/>
<dbReference type="AlphaFoldDB" id="A0AB39PPG4"/>
<organism evidence="2">
    <name type="scientific">Streptomyces sp. R28</name>
    <dbReference type="NCBI Taxonomy" id="3238628"/>
    <lineage>
        <taxon>Bacteria</taxon>
        <taxon>Bacillati</taxon>
        <taxon>Actinomycetota</taxon>
        <taxon>Actinomycetes</taxon>
        <taxon>Kitasatosporales</taxon>
        <taxon>Streptomycetaceae</taxon>
        <taxon>Streptomyces</taxon>
    </lineage>
</organism>
<feature type="region of interest" description="Disordered" evidence="1">
    <location>
        <begin position="40"/>
        <end position="96"/>
    </location>
</feature>
<evidence type="ECO:0008006" key="3">
    <source>
        <dbReference type="Google" id="ProtNLM"/>
    </source>
</evidence>
<gene>
    <name evidence="2" type="ORF">AB5J49_00605</name>
</gene>
<dbReference type="RefSeq" id="WP_369166463.1">
    <property type="nucleotide sequence ID" value="NZ_CP163439.1"/>
</dbReference>
<protein>
    <recommendedName>
        <fullName evidence="3">Lipoprotein</fullName>
    </recommendedName>
</protein>
<feature type="region of interest" description="Disordered" evidence="1">
    <location>
        <begin position="1"/>
        <end position="20"/>
    </location>
</feature>
<accession>A0AB39PPG4</accession>
<name>A0AB39PPG4_9ACTN</name>
<reference evidence="2" key="1">
    <citation type="submission" date="2024-07" db="EMBL/GenBank/DDBJ databases">
        <authorList>
            <person name="Yu S.T."/>
        </authorList>
    </citation>
    <scope>NUCLEOTIDE SEQUENCE</scope>
    <source>
        <strain evidence="2">R28</strain>
    </source>
</reference>
<evidence type="ECO:0000313" key="2">
    <source>
        <dbReference type="EMBL" id="XDQ31972.1"/>
    </source>
</evidence>
<feature type="compositionally biased region" description="Pro residues" evidence="1">
    <location>
        <begin position="65"/>
        <end position="75"/>
    </location>
</feature>
<feature type="compositionally biased region" description="Low complexity" evidence="1">
    <location>
        <begin position="76"/>
        <end position="85"/>
    </location>
</feature>
<sequence>MTTSETSARRRTGRLSAVGGAAGTAGTVCALLALAVTLTGCGSDSGGEAGPPAPATPSRSAEPSPASPTPTPTPTKPSSTPSRTAVKPMKPSTPAELRACADGSCTVVVTKGTEIPRAAGLRAGPFTVSAVGTQGVDLTSVDASGFTSNLLGQRPDQGGPSTVNELSISVLAIVGDTAKLRLSPAEH</sequence>
<evidence type="ECO:0000256" key="1">
    <source>
        <dbReference type="SAM" id="MobiDB-lite"/>
    </source>
</evidence>
<dbReference type="EMBL" id="CP163439">
    <property type="protein sequence ID" value="XDQ31972.1"/>
    <property type="molecule type" value="Genomic_DNA"/>
</dbReference>